<gene>
    <name evidence="2" type="ORF">MNB_SM-4-1295</name>
</gene>
<evidence type="ECO:0000313" key="2">
    <source>
        <dbReference type="EMBL" id="SFV50277.1"/>
    </source>
</evidence>
<name>A0A1W1B9X8_9ZZZZ</name>
<protein>
    <submittedName>
        <fullName evidence="2">COG1306 predicted glycoside hydrolase</fullName>
    </submittedName>
</protein>
<dbReference type="EMBL" id="FPHF01000007">
    <property type="protein sequence ID" value="SFV50277.1"/>
    <property type="molecule type" value="Genomic_DNA"/>
</dbReference>
<dbReference type="InterPro" id="IPR025275">
    <property type="entry name" value="DUF4015"/>
</dbReference>
<dbReference type="Pfam" id="PF13200">
    <property type="entry name" value="DUF4015"/>
    <property type="match status" value="1"/>
</dbReference>
<accession>A0A1W1B9X8</accession>
<feature type="domain" description="DUF4015" evidence="1">
    <location>
        <begin position="1"/>
        <end position="87"/>
    </location>
</feature>
<dbReference type="GO" id="GO:0016787">
    <property type="term" value="F:hydrolase activity"/>
    <property type="evidence" value="ECO:0007669"/>
    <property type="project" value="UniProtKB-KW"/>
</dbReference>
<dbReference type="AlphaFoldDB" id="A0A1W1B9X8"/>
<keyword evidence="2" id="KW-0378">Hydrolase</keyword>
<evidence type="ECO:0000259" key="1">
    <source>
        <dbReference type="Pfam" id="PF13200"/>
    </source>
</evidence>
<proteinExistence type="predicted"/>
<organism evidence="2">
    <name type="scientific">hydrothermal vent metagenome</name>
    <dbReference type="NCBI Taxonomy" id="652676"/>
    <lineage>
        <taxon>unclassified sequences</taxon>
        <taxon>metagenomes</taxon>
        <taxon>ecological metagenomes</taxon>
    </lineage>
</organism>
<reference evidence="2" key="1">
    <citation type="submission" date="2016-10" db="EMBL/GenBank/DDBJ databases">
        <authorList>
            <person name="de Groot N.N."/>
        </authorList>
    </citation>
    <scope>NUCLEOTIDE SEQUENCE</scope>
</reference>
<sequence>MLYPSGFASGSFHHKYPADHPYAVIYRSLNNIKDRVDIRRVRPWLQYFRDYKSKKRLYQRYEIQEQIRPTKELKTNGWMMWSSSSKYNIGYILP</sequence>